<dbReference type="Pfam" id="PF00005">
    <property type="entry name" value="ABC_tran"/>
    <property type="match status" value="1"/>
</dbReference>
<proteinExistence type="predicted"/>
<dbReference type="GO" id="GO:0005524">
    <property type="term" value="F:ATP binding"/>
    <property type="evidence" value="ECO:0007669"/>
    <property type="project" value="UniProtKB-KW"/>
</dbReference>
<accession>A0A917M6F8</accession>
<dbReference type="EMBL" id="BMFR01000012">
    <property type="protein sequence ID" value="GGG80402.1"/>
    <property type="molecule type" value="Genomic_DNA"/>
</dbReference>
<dbReference type="InterPro" id="IPR027417">
    <property type="entry name" value="P-loop_NTPase"/>
</dbReference>
<dbReference type="SUPFAM" id="SSF52540">
    <property type="entry name" value="P-loop containing nucleoside triphosphate hydrolases"/>
    <property type="match status" value="1"/>
</dbReference>
<reference evidence="5" key="1">
    <citation type="journal article" date="2014" name="Int. J. Syst. Evol. Microbiol.">
        <title>Complete genome sequence of Corynebacterium casei LMG S-19264T (=DSM 44701T), isolated from a smear-ripened cheese.</title>
        <authorList>
            <consortium name="US DOE Joint Genome Institute (JGI-PGF)"/>
            <person name="Walter F."/>
            <person name="Albersmeier A."/>
            <person name="Kalinowski J."/>
            <person name="Ruckert C."/>
        </authorList>
    </citation>
    <scope>NUCLEOTIDE SEQUENCE</scope>
    <source>
        <strain evidence="5">CGMCC 1.12754</strain>
    </source>
</reference>
<dbReference type="Proteomes" id="UP000622860">
    <property type="component" value="Unassembled WGS sequence"/>
</dbReference>
<dbReference type="PROSITE" id="PS50893">
    <property type="entry name" value="ABC_TRANSPORTER_2"/>
    <property type="match status" value="1"/>
</dbReference>
<keyword evidence="3" id="KW-0067">ATP-binding</keyword>
<dbReference type="SMART" id="SM00382">
    <property type="entry name" value="AAA"/>
    <property type="match status" value="1"/>
</dbReference>
<evidence type="ECO:0000256" key="1">
    <source>
        <dbReference type="ARBA" id="ARBA00022448"/>
    </source>
</evidence>
<evidence type="ECO:0000313" key="5">
    <source>
        <dbReference type="EMBL" id="GGG80402.1"/>
    </source>
</evidence>
<feature type="domain" description="ABC transporter" evidence="4">
    <location>
        <begin position="4"/>
        <end position="229"/>
    </location>
</feature>
<comment type="caution">
    <text evidence="5">The sequence shown here is derived from an EMBL/GenBank/DDBJ whole genome shotgun (WGS) entry which is preliminary data.</text>
</comment>
<keyword evidence="6" id="KW-1185">Reference proteome</keyword>
<keyword evidence="2" id="KW-0547">Nucleotide-binding</keyword>
<evidence type="ECO:0000313" key="6">
    <source>
        <dbReference type="Proteomes" id="UP000622860"/>
    </source>
</evidence>
<protein>
    <submittedName>
        <fullName evidence="5">ABC transporter</fullName>
    </submittedName>
</protein>
<dbReference type="InterPro" id="IPR003593">
    <property type="entry name" value="AAA+_ATPase"/>
</dbReference>
<dbReference type="PANTHER" id="PTHR42939:SF1">
    <property type="entry name" value="ABC TRANSPORTER ATP-BINDING PROTEIN ALBC-RELATED"/>
    <property type="match status" value="1"/>
</dbReference>
<dbReference type="InterPro" id="IPR051782">
    <property type="entry name" value="ABC_Transporter_VariousFunc"/>
</dbReference>
<reference evidence="5" key="2">
    <citation type="submission" date="2020-09" db="EMBL/GenBank/DDBJ databases">
        <authorList>
            <person name="Sun Q."/>
            <person name="Zhou Y."/>
        </authorList>
    </citation>
    <scope>NUCLEOTIDE SEQUENCE</scope>
    <source>
        <strain evidence="5">CGMCC 1.12754</strain>
    </source>
</reference>
<evidence type="ECO:0000256" key="3">
    <source>
        <dbReference type="ARBA" id="ARBA00022840"/>
    </source>
</evidence>
<dbReference type="AlphaFoldDB" id="A0A917M6F8"/>
<dbReference type="GO" id="GO:0016887">
    <property type="term" value="F:ATP hydrolysis activity"/>
    <property type="evidence" value="ECO:0007669"/>
    <property type="project" value="InterPro"/>
</dbReference>
<gene>
    <name evidence="5" type="ORF">GCM10011398_27230</name>
</gene>
<name>A0A917M6F8_9BACI</name>
<dbReference type="InterPro" id="IPR003439">
    <property type="entry name" value="ABC_transporter-like_ATP-bd"/>
</dbReference>
<keyword evidence="1" id="KW-0813">Transport</keyword>
<dbReference type="CDD" id="cd03230">
    <property type="entry name" value="ABC_DR_subfamily_A"/>
    <property type="match status" value="1"/>
</dbReference>
<dbReference type="PANTHER" id="PTHR42939">
    <property type="entry name" value="ABC TRANSPORTER ATP-BINDING PROTEIN ALBC-RELATED"/>
    <property type="match status" value="1"/>
</dbReference>
<organism evidence="5 6">
    <name type="scientific">Virgibacillus oceani</name>
    <dbReference type="NCBI Taxonomy" id="1479511"/>
    <lineage>
        <taxon>Bacteria</taxon>
        <taxon>Bacillati</taxon>
        <taxon>Bacillota</taxon>
        <taxon>Bacilli</taxon>
        <taxon>Bacillales</taxon>
        <taxon>Bacillaceae</taxon>
        <taxon>Virgibacillus</taxon>
    </lineage>
</organism>
<evidence type="ECO:0000259" key="4">
    <source>
        <dbReference type="PROSITE" id="PS50893"/>
    </source>
</evidence>
<evidence type="ECO:0000256" key="2">
    <source>
        <dbReference type="ARBA" id="ARBA00022741"/>
    </source>
</evidence>
<dbReference type="Gene3D" id="3.40.50.300">
    <property type="entry name" value="P-loop containing nucleotide triphosphate hydrolases"/>
    <property type="match status" value="1"/>
</dbReference>
<sequence>MNVIECHALIKNHGSRKALNNLSLTITENKITGLIGRNGAGKTTLLKIIAGYWRETAGEVKVFSNKPFNNLSVSANTIFIDDQMNFPTALTLKQVLEEAGNFYPNWDMELALKLFNYFSFDSRQVHNNLSKGNKSTFNMIVGISAHCPLTIFDEPTTGMDAAVRKDFYRALLKDYLAHPRSIILSSHYLDEIEDLLEDVILIENGEKYFHTPIEELKETAIGLSGDKEIITGLVADQDVLYRTNGEGNHSYSVVLKKDLSSKQIEKLRDSGVEYHQYHQTICACT</sequence>
<dbReference type="RefSeq" id="WP_308418999.1">
    <property type="nucleotide sequence ID" value="NZ_BMFR01000012.1"/>
</dbReference>